<organism evidence="2 3">
    <name type="scientific">Symbiodinium necroappetens</name>
    <dbReference type="NCBI Taxonomy" id="1628268"/>
    <lineage>
        <taxon>Eukaryota</taxon>
        <taxon>Sar</taxon>
        <taxon>Alveolata</taxon>
        <taxon>Dinophyceae</taxon>
        <taxon>Suessiales</taxon>
        <taxon>Symbiodiniaceae</taxon>
        <taxon>Symbiodinium</taxon>
    </lineage>
</organism>
<protein>
    <submittedName>
        <fullName evidence="2">Uncharacterized protein</fullName>
    </submittedName>
</protein>
<dbReference type="Proteomes" id="UP000601435">
    <property type="component" value="Unassembled WGS sequence"/>
</dbReference>
<accession>A0A813AZ12</accession>
<keyword evidence="3" id="KW-1185">Reference proteome</keyword>
<evidence type="ECO:0000313" key="3">
    <source>
        <dbReference type="Proteomes" id="UP000601435"/>
    </source>
</evidence>
<name>A0A813AZ12_9DINO</name>
<feature type="compositionally biased region" description="Low complexity" evidence="1">
    <location>
        <begin position="81"/>
        <end position="98"/>
    </location>
</feature>
<comment type="caution">
    <text evidence="2">The sequence shown here is derived from an EMBL/GenBank/DDBJ whole genome shotgun (WGS) entry which is preliminary data.</text>
</comment>
<feature type="compositionally biased region" description="Acidic residues" evidence="1">
    <location>
        <begin position="100"/>
        <end position="118"/>
    </location>
</feature>
<evidence type="ECO:0000256" key="1">
    <source>
        <dbReference type="SAM" id="MobiDB-lite"/>
    </source>
</evidence>
<evidence type="ECO:0000313" key="2">
    <source>
        <dbReference type="EMBL" id="CAE7883778.1"/>
    </source>
</evidence>
<feature type="region of interest" description="Disordered" evidence="1">
    <location>
        <begin position="74"/>
        <end position="128"/>
    </location>
</feature>
<reference evidence="2" key="1">
    <citation type="submission" date="2021-02" db="EMBL/GenBank/DDBJ databases">
        <authorList>
            <person name="Dougan E. K."/>
            <person name="Rhodes N."/>
            <person name="Thang M."/>
            <person name="Chan C."/>
        </authorList>
    </citation>
    <scope>NUCLEOTIDE SEQUENCE</scope>
</reference>
<proteinExistence type="predicted"/>
<dbReference type="OrthoDB" id="10468505at2759"/>
<dbReference type="AlphaFoldDB" id="A0A813AZ12"/>
<sequence length="142" mass="14284">MLEIQAARRLSSHTRKLQTELLAVFTVIMPSLEDAIVKQVEIETLSLEATNEAIASAVASTGFSGALEVTGKTTMRVAGPTTTTTTTTTTQAGNTTTTEGGDDGDAGDDGDDGDDGDEQPPSSAIAGSASAAVLGLAVALLA</sequence>
<dbReference type="EMBL" id="CAJNJA010064679">
    <property type="protein sequence ID" value="CAE7883778.1"/>
    <property type="molecule type" value="Genomic_DNA"/>
</dbReference>
<gene>
    <name evidence="2" type="ORF">SNEC2469_LOCUS29114</name>
</gene>